<keyword evidence="5" id="KW-1185">Reference proteome</keyword>
<dbReference type="EMBL" id="CAADRA010001176">
    <property type="protein sequence ID" value="VFT81735.1"/>
    <property type="molecule type" value="Genomic_DNA"/>
</dbReference>
<reference evidence="1" key="2">
    <citation type="submission" date="2019-06" db="EMBL/GenBank/DDBJ databases">
        <title>Genomics analysis of Aphanomyces spp. identifies a new class of oomycete effector associated with host adaptation.</title>
        <authorList>
            <person name="Gaulin E."/>
        </authorList>
    </citation>
    <scope>NUCLEOTIDE SEQUENCE</scope>
    <source>
        <strain evidence="1">CBS 578.67</strain>
    </source>
</reference>
<evidence type="ECO:0000313" key="4">
    <source>
        <dbReference type="EMBL" id="VFT84453.1"/>
    </source>
</evidence>
<gene>
    <name evidence="4" type="primary">Aste57867_7544</name>
    <name evidence="3" type="synonym">Aste57867_4631</name>
    <name evidence="2" type="ORF">As57867_004618</name>
    <name evidence="1" type="ORF">As57867_007518</name>
    <name evidence="3" type="ORF">ASTE57867_4631</name>
    <name evidence="4" type="ORF">ASTE57867_7544</name>
</gene>
<protein>
    <submittedName>
        <fullName evidence="3">Aste57867_4631 protein</fullName>
    </submittedName>
    <submittedName>
        <fullName evidence="4">Aste57867_7544 protein</fullName>
    </submittedName>
</protein>
<evidence type="ECO:0000313" key="2">
    <source>
        <dbReference type="EMBL" id="KAF0712851.1"/>
    </source>
</evidence>
<organism evidence="4 5">
    <name type="scientific">Aphanomyces stellatus</name>
    <dbReference type="NCBI Taxonomy" id="120398"/>
    <lineage>
        <taxon>Eukaryota</taxon>
        <taxon>Sar</taxon>
        <taxon>Stramenopiles</taxon>
        <taxon>Oomycota</taxon>
        <taxon>Saprolegniomycetes</taxon>
        <taxon>Saprolegniales</taxon>
        <taxon>Verrucalvaceae</taxon>
        <taxon>Aphanomyces</taxon>
    </lineage>
</organism>
<evidence type="ECO:0000313" key="1">
    <source>
        <dbReference type="EMBL" id="KAF0703752.1"/>
    </source>
</evidence>
<name>A0A485KIG6_9STRA</name>
<accession>A0A485KIG6</accession>
<proteinExistence type="predicted"/>
<reference evidence="4 5" key="1">
    <citation type="submission" date="2019-03" db="EMBL/GenBank/DDBJ databases">
        <authorList>
            <person name="Gaulin E."/>
            <person name="Dumas B."/>
        </authorList>
    </citation>
    <scope>NUCLEOTIDE SEQUENCE [LARGE SCALE GENOMIC DNA]</scope>
    <source>
        <strain evidence="4">CBS 568.67</strain>
    </source>
</reference>
<evidence type="ECO:0000313" key="5">
    <source>
        <dbReference type="Proteomes" id="UP000332933"/>
    </source>
</evidence>
<dbReference type="Proteomes" id="UP000332933">
    <property type="component" value="Unassembled WGS sequence"/>
</dbReference>
<dbReference type="AlphaFoldDB" id="A0A485KIG6"/>
<dbReference type="EMBL" id="VJMH01001176">
    <property type="protein sequence ID" value="KAF0712851.1"/>
    <property type="molecule type" value="Genomic_DNA"/>
</dbReference>
<evidence type="ECO:0000313" key="3">
    <source>
        <dbReference type="EMBL" id="VFT81735.1"/>
    </source>
</evidence>
<dbReference type="EMBL" id="CAADRA010004121">
    <property type="protein sequence ID" value="VFT84453.1"/>
    <property type="molecule type" value="Genomic_DNA"/>
</dbReference>
<dbReference type="EMBL" id="VJMH01004109">
    <property type="protein sequence ID" value="KAF0703752.1"/>
    <property type="molecule type" value="Genomic_DNA"/>
</dbReference>
<sequence length="296" mass="32650">METTWYCHACSTTNKDSIYCISCGALGNQSVFVDSPTSIETCTCGNYPMCLESQNSAKWNAFAVTQMWTCCICAFENSDLEESQACLHCGFKKFDVGIVAADEVKTSREAYTLKRDPPSDKIPSQEAMCHRTNLHQLQAEKLLFGIERDAGTTTIRVDKKIDALSKSTVARRYINSSIANNIQYNKLEAAITTKSDELGIPLAQATECLDVDKAASVALDHISVFEAHALHRNELDKTLCLQTNGAIDGRCEIVQSCCVEFKENENKQCSAHWTNCENQEAASVASFPTPPQQSTK</sequence>